<dbReference type="PANTHER" id="PTHR31001">
    <property type="entry name" value="UNCHARACTERIZED TRANSCRIPTIONAL REGULATORY PROTEIN"/>
    <property type="match status" value="1"/>
</dbReference>
<dbReference type="EMBL" id="JAPVEA010000008">
    <property type="protein sequence ID" value="KAJ5439345.1"/>
    <property type="molecule type" value="Genomic_DNA"/>
</dbReference>
<evidence type="ECO:0000256" key="3">
    <source>
        <dbReference type="ARBA" id="ARBA00023015"/>
    </source>
</evidence>
<dbReference type="SMART" id="SM00906">
    <property type="entry name" value="Fungal_trans"/>
    <property type="match status" value="1"/>
</dbReference>
<keyword evidence="6" id="KW-0539">Nucleus</keyword>
<evidence type="ECO:0000259" key="7">
    <source>
        <dbReference type="PROSITE" id="PS50048"/>
    </source>
</evidence>
<dbReference type="InterPro" id="IPR050613">
    <property type="entry name" value="Sec_Metabolite_Reg"/>
</dbReference>
<evidence type="ECO:0000256" key="5">
    <source>
        <dbReference type="ARBA" id="ARBA00023163"/>
    </source>
</evidence>
<name>A0AAD6FZ83_9EURO</name>
<comment type="subcellular location">
    <subcellularLocation>
        <location evidence="1">Nucleus</location>
    </subcellularLocation>
</comment>
<comment type="caution">
    <text evidence="8">The sequence shown here is derived from an EMBL/GenBank/DDBJ whole genome shotgun (WGS) entry which is preliminary data.</text>
</comment>
<dbReference type="PROSITE" id="PS00463">
    <property type="entry name" value="ZN2_CY6_FUNGAL_1"/>
    <property type="match status" value="1"/>
</dbReference>
<feature type="domain" description="Zn(2)-C6 fungal-type" evidence="7">
    <location>
        <begin position="14"/>
        <end position="44"/>
    </location>
</feature>
<dbReference type="AlphaFoldDB" id="A0AAD6FZ83"/>
<dbReference type="InterPro" id="IPR036864">
    <property type="entry name" value="Zn2-C6_fun-type_DNA-bd_sf"/>
</dbReference>
<accession>A0AAD6FZ83</accession>
<dbReference type="Proteomes" id="UP001213681">
    <property type="component" value="Unassembled WGS sequence"/>
</dbReference>
<dbReference type="SUPFAM" id="SSF57701">
    <property type="entry name" value="Zn2/Cys6 DNA-binding domain"/>
    <property type="match status" value="1"/>
</dbReference>
<keyword evidence="5" id="KW-0804">Transcription</keyword>
<proteinExistence type="predicted"/>
<reference evidence="8" key="2">
    <citation type="journal article" date="2023" name="IMA Fungus">
        <title>Comparative genomic study of the Penicillium genus elucidates a diverse pangenome and 15 lateral gene transfer events.</title>
        <authorList>
            <person name="Petersen C."/>
            <person name="Sorensen T."/>
            <person name="Nielsen M.R."/>
            <person name="Sondergaard T.E."/>
            <person name="Sorensen J.L."/>
            <person name="Fitzpatrick D.A."/>
            <person name="Frisvad J.C."/>
            <person name="Nielsen K.L."/>
        </authorList>
    </citation>
    <scope>NUCLEOTIDE SEQUENCE</scope>
    <source>
        <strain evidence="8">IBT 16125</strain>
    </source>
</reference>
<dbReference type="GO" id="GO:0008270">
    <property type="term" value="F:zinc ion binding"/>
    <property type="evidence" value="ECO:0007669"/>
    <property type="project" value="InterPro"/>
</dbReference>
<evidence type="ECO:0000256" key="1">
    <source>
        <dbReference type="ARBA" id="ARBA00004123"/>
    </source>
</evidence>
<evidence type="ECO:0000256" key="6">
    <source>
        <dbReference type="ARBA" id="ARBA00023242"/>
    </source>
</evidence>
<dbReference type="CDD" id="cd00067">
    <property type="entry name" value="GAL4"/>
    <property type="match status" value="1"/>
</dbReference>
<keyword evidence="2" id="KW-0479">Metal-binding</keyword>
<sequence length="617" mass="69216">MSSYTVRRPRLALSCVVCRRRKVKCGKEKPECHNCQRMGENCAYDTGIRDTETGRVLRATEAEDYPPSQIAPEDQNFNVQEKPSAENQISLAPDYLSLQRGARVRHIGRTFWGFVNGQERLIDALFYNEQPTPADLPPPHISAVSLAKALYSLPSKLTADVLVQSFFVIRGILGMGPSWRSTPTPGLIRDPTFTCLLFAIFYAGVSVIPSSTADDSSVLGGLDPKKAITQFKNACSDSLSACRYLEHPTLNTLVGSILLHTFKQTESSTQDALFIATTIRLAQCMGLHRENNLPDLDSTKEQRRQIWWHLVWLDIQTSLANGLPTCLADNPLDVVQMISAPDSSPTDLLAVGRYEAARLQNKLIYHFQNATSRTGGQISVQKVTELVEAGKSLGRLLDSLIARIPASQNVEDILPVNLKEASPKTHHTLYQDKCKSPSVIGALARTSLLLLKLEVTIMMRKMLLGPPDSISHDVSWNQIFQLSRAYLRKYLQLCSAPAFEPYFWFLAEYYGPQQCTLLILVYLIHHRGADDEQITRYYVDDYLDFMAKRSDKKPQTQMAVNVIIGLCGQVDTQMFYREDSPTEDEHRKSLSEFQATDLWDSIMNDMGFNLPGADLDL</sequence>
<evidence type="ECO:0000256" key="2">
    <source>
        <dbReference type="ARBA" id="ARBA00022723"/>
    </source>
</evidence>
<gene>
    <name evidence="8" type="ORF">N7458_010343</name>
</gene>
<dbReference type="Gene3D" id="4.10.240.10">
    <property type="entry name" value="Zn(2)-C6 fungal-type DNA-binding domain"/>
    <property type="match status" value="1"/>
</dbReference>
<dbReference type="GO" id="GO:0006351">
    <property type="term" value="P:DNA-templated transcription"/>
    <property type="evidence" value="ECO:0007669"/>
    <property type="project" value="InterPro"/>
</dbReference>
<dbReference type="GO" id="GO:0003677">
    <property type="term" value="F:DNA binding"/>
    <property type="evidence" value="ECO:0007669"/>
    <property type="project" value="UniProtKB-KW"/>
</dbReference>
<evidence type="ECO:0000313" key="8">
    <source>
        <dbReference type="EMBL" id="KAJ5439345.1"/>
    </source>
</evidence>
<dbReference type="GO" id="GO:0000981">
    <property type="term" value="F:DNA-binding transcription factor activity, RNA polymerase II-specific"/>
    <property type="evidence" value="ECO:0007669"/>
    <property type="project" value="InterPro"/>
</dbReference>
<dbReference type="Pfam" id="PF00172">
    <property type="entry name" value="Zn_clus"/>
    <property type="match status" value="1"/>
</dbReference>
<reference evidence="8" key="1">
    <citation type="submission" date="2022-12" db="EMBL/GenBank/DDBJ databases">
        <authorList>
            <person name="Petersen C."/>
        </authorList>
    </citation>
    <scope>NUCLEOTIDE SEQUENCE</scope>
    <source>
        <strain evidence="8">IBT 16125</strain>
    </source>
</reference>
<evidence type="ECO:0000313" key="9">
    <source>
        <dbReference type="Proteomes" id="UP001213681"/>
    </source>
</evidence>
<keyword evidence="9" id="KW-1185">Reference proteome</keyword>
<organism evidence="8 9">
    <name type="scientific">Penicillium daleae</name>
    <dbReference type="NCBI Taxonomy" id="63821"/>
    <lineage>
        <taxon>Eukaryota</taxon>
        <taxon>Fungi</taxon>
        <taxon>Dikarya</taxon>
        <taxon>Ascomycota</taxon>
        <taxon>Pezizomycotina</taxon>
        <taxon>Eurotiomycetes</taxon>
        <taxon>Eurotiomycetidae</taxon>
        <taxon>Eurotiales</taxon>
        <taxon>Aspergillaceae</taxon>
        <taxon>Penicillium</taxon>
    </lineage>
</organism>
<evidence type="ECO:0000256" key="4">
    <source>
        <dbReference type="ARBA" id="ARBA00023125"/>
    </source>
</evidence>
<keyword evidence="4" id="KW-0238">DNA-binding</keyword>
<dbReference type="RefSeq" id="XP_056762574.1">
    <property type="nucleotide sequence ID" value="XM_056913725.1"/>
</dbReference>
<dbReference type="PROSITE" id="PS50048">
    <property type="entry name" value="ZN2_CY6_FUNGAL_2"/>
    <property type="match status" value="1"/>
</dbReference>
<dbReference type="InterPro" id="IPR001138">
    <property type="entry name" value="Zn2Cys6_DnaBD"/>
</dbReference>
<dbReference type="InterPro" id="IPR007219">
    <property type="entry name" value="XnlR_reg_dom"/>
</dbReference>
<dbReference type="Pfam" id="PF04082">
    <property type="entry name" value="Fungal_trans"/>
    <property type="match status" value="1"/>
</dbReference>
<keyword evidence="3" id="KW-0805">Transcription regulation</keyword>
<dbReference type="GO" id="GO:0005634">
    <property type="term" value="C:nucleus"/>
    <property type="evidence" value="ECO:0007669"/>
    <property type="project" value="UniProtKB-SubCell"/>
</dbReference>
<dbReference type="SMART" id="SM00066">
    <property type="entry name" value="GAL4"/>
    <property type="match status" value="1"/>
</dbReference>
<protein>
    <recommendedName>
        <fullName evidence="7">Zn(2)-C6 fungal-type domain-containing protein</fullName>
    </recommendedName>
</protein>
<dbReference type="GeneID" id="81603968"/>
<dbReference type="PANTHER" id="PTHR31001:SF40">
    <property type="entry name" value="ZN(II)2CYS6 TRANSCRIPTION FACTOR (EUROFUNG)"/>
    <property type="match status" value="1"/>
</dbReference>
<dbReference type="CDD" id="cd12148">
    <property type="entry name" value="fungal_TF_MHR"/>
    <property type="match status" value="1"/>
</dbReference>